<proteinExistence type="evidence at transcript level"/>
<dbReference type="PANTHER" id="PTHR31072:SF224">
    <property type="entry name" value="TRANSCRIPTION FACTOR TCP1"/>
    <property type="match status" value="1"/>
</dbReference>
<keyword evidence="5" id="KW-0804">Transcription</keyword>
<feature type="compositionally biased region" description="Basic and acidic residues" evidence="7">
    <location>
        <begin position="162"/>
        <end position="173"/>
    </location>
</feature>
<dbReference type="InterPro" id="IPR017887">
    <property type="entry name" value="TF_TCP_subgr"/>
</dbReference>
<dbReference type="PANTHER" id="PTHR31072">
    <property type="entry name" value="TRANSCRIPTION FACTOR TCP4-RELATED"/>
    <property type="match status" value="1"/>
</dbReference>
<evidence type="ECO:0000259" key="8">
    <source>
        <dbReference type="PROSITE" id="PS51369"/>
    </source>
</evidence>
<dbReference type="PROSITE" id="PS51370">
    <property type="entry name" value="R"/>
    <property type="match status" value="1"/>
</dbReference>
<keyword evidence="2" id="KW-0217">Developmental protein</keyword>
<keyword evidence="3" id="KW-0805">Transcription regulation</keyword>
<dbReference type="InterPro" id="IPR005333">
    <property type="entry name" value="Transcription_factor_TCP"/>
</dbReference>
<keyword evidence="4" id="KW-0238">DNA-binding</keyword>
<feature type="compositionally biased region" description="Polar residues" evidence="7">
    <location>
        <begin position="192"/>
        <end position="202"/>
    </location>
</feature>
<dbReference type="GO" id="GO:0003700">
    <property type="term" value="F:DNA-binding transcription factor activity"/>
    <property type="evidence" value="ECO:0007669"/>
    <property type="project" value="InterPro"/>
</dbReference>
<evidence type="ECO:0000256" key="5">
    <source>
        <dbReference type="ARBA" id="ARBA00023163"/>
    </source>
</evidence>
<feature type="domain" description="R" evidence="9">
    <location>
        <begin position="200"/>
        <end position="217"/>
    </location>
</feature>
<accession>A0A060ILL6</accession>
<evidence type="ECO:0000256" key="3">
    <source>
        <dbReference type="ARBA" id="ARBA00023015"/>
    </source>
</evidence>
<organism evidence="10">
    <name type="scientific">Chrysanthemum lavandulifolium</name>
    <name type="common">Daisy</name>
    <name type="synonym">Dendranthema lavandulifolium</name>
    <dbReference type="NCBI Taxonomy" id="146996"/>
    <lineage>
        <taxon>Eukaryota</taxon>
        <taxon>Viridiplantae</taxon>
        <taxon>Streptophyta</taxon>
        <taxon>Embryophyta</taxon>
        <taxon>Tracheophyta</taxon>
        <taxon>Spermatophyta</taxon>
        <taxon>Magnoliopsida</taxon>
        <taxon>eudicotyledons</taxon>
        <taxon>Gunneridae</taxon>
        <taxon>Pentapetalae</taxon>
        <taxon>asterids</taxon>
        <taxon>campanulids</taxon>
        <taxon>Asterales</taxon>
        <taxon>Asteraceae</taxon>
        <taxon>Asteroideae</taxon>
        <taxon>Anthemideae</taxon>
        <taxon>Artemisiinae</taxon>
        <taxon>Chrysanthemum</taxon>
    </lineage>
</organism>
<evidence type="ECO:0000256" key="4">
    <source>
        <dbReference type="ARBA" id="ARBA00023125"/>
    </source>
</evidence>
<evidence type="ECO:0000256" key="2">
    <source>
        <dbReference type="ARBA" id="ARBA00022473"/>
    </source>
</evidence>
<feature type="domain" description="TCP" evidence="8">
    <location>
        <begin position="81"/>
        <end position="139"/>
    </location>
</feature>
<feature type="region of interest" description="Disordered" evidence="7">
    <location>
        <begin position="162"/>
        <end position="212"/>
    </location>
</feature>
<evidence type="ECO:0000259" key="9">
    <source>
        <dbReference type="PROSITE" id="PS51370"/>
    </source>
</evidence>
<feature type="compositionally biased region" description="Basic residues" evidence="7">
    <location>
        <begin position="78"/>
        <end position="88"/>
    </location>
</feature>
<dbReference type="InterPro" id="IPR017888">
    <property type="entry name" value="CYC/TB1_R_domain"/>
</dbReference>
<evidence type="ECO:0000256" key="7">
    <source>
        <dbReference type="SAM" id="MobiDB-lite"/>
    </source>
</evidence>
<dbReference type="GO" id="GO:2000032">
    <property type="term" value="P:regulation of secondary shoot formation"/>
    <property type="evidence" value="ECO:0007669"/>
    <property type="project" value="TreeGrafter"/>
</dbReference>
<comment type="subcellular location">
    <subcellularLocation>
        <location evidence="1">Nucleus</location>
    </subcellularLocation>
</comment>
<feature type="region of interest" description="Disordered" evidence="7">
    <location>
        <begin position="75"/>
        <end position="95"/>
    </location>
</feature>
<dbReference type="EMBL" id="KJ463375">
    <property type="protein sequence ID" value="AIC33054.1"/>
    <property type="molecule type" value="mRNA"/>
</dbReference>
<name>A0A060ILL6_CHRLV</name>
<evidence type="ECO:0000256" key="6">
    <source>
        <dbReference type="ARBA" id="ARBA00023242"/>
    </source>
</evidence>
<feature type="non-terminal residue" evidence="10">
    <location>
        <position position="303"/>
    </location>
</feature>
<dbReference type="GO" id="GO:0005634">
    <property type="term" value="C:nucleus"/>
    <property type="evidence" value="ECO:0007669"/>
    <property type="project" value="UniProtKB-SubCell"/>
</dbReference>
<keyword evidence="6" id="KW-0539">Nucleus</keyword>
<dbReference type="Pfam" id="PF03634">
    <property type="entry name" value="TCP"/>
    <property type="match status" value="1"/>
</dbReference>
<evidence type="ECO:0000313" key="10">
    <source>
        <dbReference type="EMBL" id="AIC33054.1"/>
    </source>
</evidence>
<reference evidence="10" key="1">
    <citation type="submission" date="2014-02" db="EMBL/GenBank/DDBJ databases">
        <title>Isolation and expression analysis of genes related to floral organ development in Chrysanthemum lavandulifolium.</title>
        <authorList>
            <person name="Qi S."/>
            <person name="Dai S."/>
        </authorList>
    </citation>
    <scope>NUCLEOTIDE SEQUENCE</scope>
</reference>
<sequence>MFSTNPYSQLASSNHVIPTSNSLFEHENDNYNDYQSNTSLLAEGCIDPFGEKDFLEGLGFEQCEEYNHVLGSEEKKGKISKKDHHSKIHTAQGPRDRRVRLSIEVSRKFFFLQDLLGFDKASKTLDWLFTKSKISIDELVERKKLSSSSTVTDQSEVVFQETVKERSNEQDKGLKKKAAPKSAEGKRKKLTRYNSGSLVTQSRAEARARARERTKEKLNVKRLDNESKSAHEDSFTTNVTLQSCFWSEIESEIDCNDDNRESILEERISMLYSYQHNLAVFNDSSCLSEITVAHEQQGDRHPI</sequence>
<dbReference type="AlphaFoldDB" id="A0A060ILL6"/>
<protein>
    <submittedName>
        <fullName evidence="10">Flower asymmetry transporter CYC2</fullName>
    </submittedName>
</protein>
<dbReference type="PROSITE" id="PS51369">
    <property type="entry name" value="TCP"/>
    <property type="match status" value="1"/>
</dbReference>
<dbReference type="GO" id="GO:0043565">
    <property type="term" value="F:sequence-specific DNA binding"/>
    <property type="evidence" value="ECO:0007669"/>
    <property type="project" value="TreeGrafter"/>
</dbReference>
<evidence type="ECO:0000256" key="1">
    <source>
        <dbReference type="ARBA" id="ARBA00004123"/>
    </source>
</evidence>